<protein>
    <submittedName>
        <fullName evidence="2">Uncharacterized protein</fullName>
    </submittedName>
</protein>
<dbReference type="Gene3D" id="1.25.40.20">
    <property type="entry name" value="Ankyrin repeat-containing domain"/>
    <property type="match status" value="1"/>
</dbReference>
<keyword evidence="3" id="KW-1185">Reference proteome</keyword>
<dbReference type="OrthoDB" id="68553at2759"/>
<feature type="chain" id="PRO_5012484027" evidence="1">
    <location>
        <begin position="19"/>
        <end position="209"/>
    </location>
</feature>
<dbReference type="Proteomes" id="UP000243217">
    <property type="component" value="Unassembled WGS sequence"/>
</dbReference>
<dbReference type="AlphaFoldDB" id="A0A1V9ZRE4"/>
<dbReference type="SUPFAM" id="SSF140860">
    <property type="entry name" value="Pseudo ankyrin repeat-like"/>
    <property type="match status" value="1"/>
</dbReference>
<reference evidence="2 3" key="1">
    <citation type="journal article" date="2014" name="Genome Biol. Evol.">
        <title>The secreted proteins of Achlya hypogyna and Thraustotheca clavata identify the ancestral oomycete secretome and reveal gene acquisitions by horizontal gene transfer.</title>
        <authorList>
            <person name="Misner I."/>
            <person name="Blouin N."/>
            <person name="Leonard G."/>
            <person name="Richards T.A."/>
            <person name="Lane C.E."/>
        </authorList>
    </citation>
    <scope>NUCLEOTIDE SEQUENCE [LARGE SCALE GENOMIC DNA]</scope>
    <source>
        <strain evidence="2 3">ATCC 34112</strain>
    </source>
</reference>
<comment type="caution">
    <text evidence="2">The sequence shown here is derived from an EMBL/GenBank/DDBJ whole genome shotgun (WGS) entry which is preliminary data.</text>
</comment>
<dbReference type="PANTHER" id="PTHR46586:SF3">
    <property type="entry name" value="ANKYRIN REPEAT-CONTAINING PROTEIN"/>
    <property type="match status" value="1"/>
</dbReference>
<dbReference type="InterPro" id="IPR052050">
    <property type="entry name" value="SecEffector_AnkRepeat"/>
</dbReference>
<evidence type="ECO:0000313" key="2">
    <source>
        <dbReference type="EMBL" id="OQS00531.1"/>
    </source>
</evidence>
<proteinExistence type="predicted"/>
<sequence length="209" mass="23588">MMAMTVFTNVSLMELVLSYQDGVTPELYKVMAMYRKRMEWSLVPQKHQILADLNMFRGHVLLKLVEKGDVAMFRELIRQRPSGYTRPPRMESSYIYGINTAAARGQIEIVRFLTENDLAKCSKKAMDDAASNGDLAMVEYLDKNRTEGCSLVGFILSEKHGQTEVHEYLLQNRPDDQTKCPESDPQFVLHPLLISAGDALAKVPACGVQ</sequence>
<dbReference type="InterPro" id="IPR036770">
    <property type="entry name" value="Ankyrin_rpt-contain_sf"/>
</dbReference>
<dbReference type="EMBL" id="JNBS01001697">
    <property type="protein sequence ID" value="OQS00531.1"/>
    <property type="molecule type" value="Genomic_DNA"/>
</dbReference>
<dbReference type="STRING" id="74557.A0A1V9ZRE4"/>
<evidence type="ECO:0000313" key="3">
    <source>
        <dbReference type="Proteomes" id="UP000243217"/>
    </source>
</evidence>
<gene>
    <name evidence="2" type="ORF">THRCLA_21680</name>
</gene>
<organism evidence="2 3">
    <name type="scientific">Thraustotheca clavata</name>
    <dbReference type="NCBI Taxonomy" id="74557"/>
    <lineage>
        <taxon>Eukaryota</taxon>
        <taxon>Sar</taxon>
        <taxon>Stramenopiles</taxon>
        <taxon>Oomycota</taxon>
        <taxon>Saprolegniomycetes</taxon>
        <taxon>Saprolegniales</taxon>
        <taxon>Achlyaceae</taxon>
        <taxon>Thraustotheca</taxon>
    </lineage>
</organism>
<evidence type="ECO:0000256" key="1">
    <source>
        <dbReference type="SAM" id="SignalP"/>
    </source>
</evidence>
<dbReference type="PANTHER" id="PTHR46586">
    <property type="entry name" value="ANKYRIN REPEAT-CONTAINING PROTEIN"/>
    <property type="match status" value="1"/>
</dbReference>
<feature type="signal peptide" evidence="1">
    <location>
        <begin position="1"/>
        <end position="18"/>
    </location>
</feature>
<accession>A0A1V9ZRE4</accession>
<keyword evidence="1" id="KW-0732">Signal</keyword>
<name>A0A1V9ZRE4_9STRA</name>